<feature type="region of interest" description="Disordered" evidence="1">
    <location>
        <begin position="148"/>
        <end position="172"/>
    </location>
</feature>
<feature type="compositionally biased region" description="Basic and acidic residues" evidence="1">
    <location>
        <begin position="153"/>
        <end position="167"/>
    </location>
</feature>
<gene>
    <name evidence="2" type="ORF">Esi_0008_0125</name>
</gene>
<dbReference type="OMA" id="WPTFIHE"/>
<dbReference type="EMBL" id="FN649727">
    <property type="protein sequence ID" value="CBJ25698.1"/>
    <property type="molecule type" value="Genomic_DNA"/>
</dbReference>
<name>D7G705_ECTSI</name>
<dbReference type="Proteomes" id="UP000002630">
    <property type="component" value="Linkage Group LG02"/>
</dbReference>
<evidence type="ECO:0000256" key="1">
    <source>
        <dbReference type="SAM" id="MobiDB-lite"/>
    </source>
</evidence>
<sequence length="236" mass="26581">MSDEVWTARVKLRAAMKGEMPRYHEVLAGMIPVHEFWGKHAQKFSEWWTRLPAEEARRTLSMPVDEVPVIFQGTYDLRGAYFVVMSAVNDQLRNFDKTGIKGDGRTAAELSFEEGLKVHRGAYLGGAFVKDTQADHFFDMCRQVGGPRLLPSKPRDHGTATSSKKEVLTSSAADSANERVDFAEIGSAETEGQSFRADRRLIRLVVFRYMFDKAIRKFQADTHEEEKDGTGQPSSS</sequence>
<evidence type="ECO:0000313" key="3">
    <source>
        <dbReference type="Proteomes" id="UP000002630"/>
    </source>
</evidence>
<reference evidence="2 3" key="1">
    <citation type="journal article" date="2010" name="Nature">
        <title>The Ectocarpus genome and the independent evolution of multicellularity in brown algae.</title>
        <authorList>
            <person name="Cock J.M."/>
            <person name="Sterck L."/>
            <person name="Rouze P."/>
            <person name="Scornet D."/>
            <person name="Allen A.E."/>
            <person name="Amoutzias G."/>
            <person name="Anthouard V."/>
            <person name="Artiguenave F."/>
            <person name="Aury J.M."/>
            <person name="Badger J.H."/>
            <person name="Beszteri B."/>
            <person name="Billiau K."/>
            <person name="Bonnet E."/>
            <person name="Bothwell J.H."/>
            <person name="Bowler C."/>
            <person name="Boyen C."/>
            <person name="Brownlee C."/>
            <person name="Carrano C.J."/>
            <person name="Charrier B."/>
            <person name="Cho G.Y."/>
            <person name="Coelho S.M."/>
            <person name="Collen J."/>
            <person name="Corre E."/>
            <person name="Da Silva C."/>
            <person name="Delage L."/>
            <person name="Delaroque N."/>
            <person name="Dittami S.M."/>
            <person name="Doulbeau S."/>
            <person name="Elias M."/>
            <person name="Farnham G."/>
            <person name="Gachon C.M."/>
            <person name="Gschloessl B."/>
            <person name="Heesch S."/>
            <person name="Jabbari K."/>
            <person name="Jubin C."/>
            <person name="Kawai H."/>
            <person name="Kimura K."/>
            <person name="Kloareg B."/>
            <person name="Kupper F.C."/>
            <person name="Lang D."/>
            <person name="Le Bail A."/>
            <person name="Leblanc C."/>
            <person name="Lerouge P."/>
            <person name="Lohr M."/>
            <person name="Lopez P.J."/>
            <person name="Martens C."/>
            <person name="Maumus F."/>
            <person name="Michel G."/>
            <person name="Miranda-Saavedra D."/>
            <person name="Morales J."/>
            <person name="Moreau H."/>
            <person name="Motomura T."/>
            <person name="Nagasato C."/>
            <person name="Napoli C.A."/>
            <person name="Nelson D.R."/>
            <person name="Nyvall-Collen P."/>
            <person name="Peters A.F."/>
            <person name="Pommier C."/>
            <person name="Potin P."/>
            <person name="Poulain J."/>
            <person name="Quesneville H."/>
            <person name="Read B."/>
            <person name="Rensing S.A."/>
            <person name="Ritter A."/>
            <person name="Rousvoal S."/>
            <person name="Samanta M."/>
            <person name="Samson G."/>
            <person name="Schroeder D.C."/>
            <person name="Segurens B."/>
            <person name="Strittmatter M."/>
            <person name="Tonon T."/>
            <person name="Tregear J.W."/>
            <person name="Valentin K."/>
            <person name="von Dassow P."/>
            <person name="Yamagishi T."/>
            <person name="Van de Peer Y."/>
            <person name="Wincker P."/>
        </authorList>
    </citation>
    <scope>NUCLEOTIDE SEQUENCE [LARGE SCALE GENOMIC DNA]</scope>
    <source>
        <strain evidence="3">Ec32 / CCAP1310/4</strain>
    </source>
</reference>
<dbReference type="EMBL" id="FN649035">
    <property type="protein sequence ID" value="CBJ25698.1"/>
    <property type="molecule type" value="Genomic_DNA"/>
</dbReference>
<dbReference type="AlphaFoldDB" id="D7G705"/>
<dbReference type="OrthoDB" id="191609at2759"/>
<keyword evidence="3" id="KW-1185">Reference proteome</keyword>
<organism evidence="2 3">
    <name type="scientific">Ectocarpus siliculosus</name>
    <name type="common">Brown alga</name>
    <name type="synonym">Conferva siliculosa</name>
    <dbReference type="NCBI Taxonomy" id="2880"/>
    <lineage>
        <taxon>Eukaryota</taxon>
        <taxon>Sar</taxon>
        <taxon>Stramenopiles</taxon>
        <taxon>Ochrophyta</taxon>
        <taxon>PX clade</taxon>
        <taxon>Phaeophyceae</taxon>
        <taxon>Ectocarpales</taxon>
        <taxon>Ectocarpaceae</taxon>
        <taxon>Ectocarpus</taxon>
    </lineage>
</organism>
<dbReference type="eggNOG" id="ENOG502S0T1">
    <property type="taxonomic scope" value="Eukaryota"/>
</dbReference>
<proteinExistence type="predicted"/>
<accession>D7G705</accession>
<evidence type="ECO:0000313" key="2">
    <source>
        <dbReference type="EMBL" id="CBJ25698.1"/>
    </source>
</evidence>
<dbReference type="InParanoid" id="D7G705"/>
<protein>
    <submittedName>
        <fullName evidence="2">Uncharacterized protein</fullName>
    </submittedName>
</protein>